<feature type="transmembrane region" description="Helical" evidence="9">
    <location>
        <begin position="118"/>
        <end position="141"/>
    </location>
</feature>
<dbReference type="GO" id="GO:0000139">
    <property type="term" value="C:Golgi membrane"/>
    <property type="evidence" value="ECO:0007669"/>
    <property type="project" value="TreeGrafter"/>
</dbReference>
<dbReference type="Gene3D" id="1.20.144.10">
    <property type="entry name" value="Phosphatidic acid phosphatase type 2/haloperoxidase"/>
    <property type="match status" value="1"/>
</dbReference>
<dbReference type="InterPro" id="IPR025749">
    <property type="entry name" value="Sphingomyelin_synth-like_dom"/>
</dbReference>
<dbReference type="AlphaFoldDB" id="A0A3B0MWC0"/>
<evidence type="ECO:0000313" key="11">
    <source>
        <dbReference type="EMBL" id="SVP94633.1"/>
    </source>
</evidence>
<evidence type="ECO:0000313" key="12">
    <source>
        <dbReference type="EMBL" id="SVP95393.1"/>
    </source>
</evidence>
<protein>
    <submittedName>
        <fullName evidence="11">PAP2 superfamily/PAP2 superfamily C-terminal, putative</fullName>
    </submittedName>
</protein>
<organism evidence="11">
    <name type="scientific">Theileria annulata</name>
    <dbReference type="NCBI Taxonomy" id="5874"/>
    <lineage>
        <taxon>Eukaryota</taxon>
        <taxon>Sar</taxon>
        <taxon>Alveolata</taxon>
        <taxon>Apicomplexa</taxon>
        <taxon>Aconoidasida</taxon>
        <taxon>Piroplasmida</taxon>
        <taxon>Theileriidae</taxon>
        <taxon>Theileria</taxon>
    </lineage>
</organism>
<accession>A0A3B0MWC0</accession>
<gene>
    <name evidence="11" type="ORF">TAT_000355400</name>
    <name evidence="12" type="ORF">TAV_000355300</name>
</gene>
<evidence type="ECO:0000256" key="3">
    <source>
        <dbReference type="ARBA" id="ARBA00022679"/>
    </source>
</evidence>
<evidence type="ECO:0000256" key="1">
    <source>
        <dbReference type="ARBA" id="ARBA00004141"/>
    </source>
</evidence>
<dbReference type="PANTHER" id="PTHR21290">
    <property type="entry name" value="SPHINGOMYELIN SYNTHETASE"/>
    <property type="match status" value="1"/>
</dbReference>
<dbReference type="EMBL" id="UIVT01000004">
    <property type="protein sequence ID" value="SVP94633.1"/>
    <property type="molecule type" value="Genomic_DNA"/>
</dbReference>
<feature type="transmembrane region" description="Helical" evidence="9">
    <location>
        <begin position="253"/>
        <end position="270"/>
    </location>
</feature>
<comment type="similarity">
    <text evidence="2">Belongs to the sphingomyelin synthase family.</text>
</comment>
<feature type="transmembrane region" description="Helical" evidence="9">
    <location>
        <begin position="147"/>
        <end position="172"/>
    </location>
</feature>
<evidence type="ECO:0000256" key="5">
    <source>
        <dbReference type="ARBA" id="ARBA00022919"/>
    </source>
</evidence>
<keyword evidence="5" id="KW-0746">Sphingolipid metabolism</keyword>
<dbReference type="GO" id="GO:0047493">
    <property type="term" value="F:ceramide cholinephosphotransferase activity"/>
    <property type="evidence" value="ECO:0007669"/>
    <property type="project" value="TreeGrafter"/>
</dbReference>
<dbReference type="InterPro" id="IPR045221">
    <property type="entry name" value="Sphingomyelin_synth-like"/>
</dbReference>
<feature type="domain" description="Sphingomyelin synthase-like" evidence="10">
    <location>
        <begin position="200"/>
        <end position="270"/>
    </location>
</feature>
<keyword evidence="7" id="KW-0443">Lipid metabolism</keyword>
<evidence type="ECO:0000256" key="2">
    <source>
        <dbReference type="ARBA" id="ARBA00005441"/>
    </source>
</evidence>
<keyword evidence="8 9" id="KW-0472">Membrane</keyword>
<evidence type="ECO:0000256" key="9">
    <source>
        <dbReference type="SAM" id="Phobius"/>
    </source>
</evidence>
<comment type="subcellular location">
    <subcellularLocation>
        <location evidence="1">Membrane</location>
        <topology evidence="1">Multi-pass membrane protein</topology>
    </subcellularLocation>
</comment>
<keyword evidence="4 9" id="KW-0812">Transmembrane</keyword>
<dbReference type="Pfam" id="PF14360">
    <property type="entry name" value="PAP2_C"/>
    <property type="match status" value="1"/>
</dbReference>
<name>A0A3B0MWC0_THEAN</name>
<dbReference type="GO" id="GO:0005789">
    <property type="term" value="C:endoplasmic reticulum membrane"/>
    <property type="evidence" value="ECO:0007669"/>
    <property type="project" value="TreeGrafter"/>
</dbReference>
<proteinExistence type="inferred from homology"/>
<evidence type="ECO:0000256" key="6">
    <source>
        <dbReference type="ARBA" id="ARBA00022989"/>
    </source>
</evidence>
<dbReference type="GO" id="GO:0005886">
    <property type="term" value="C:plasma membrane"/>
    <property type="evidence" value="ECO:0007669"/>
    <property type="project" value="TreeGrafter"/>
</dbReference>
<evidence type="ECO:0000256" key="8">
    <source>
        <dbReference type="ARBA" id="ARBA00023136"/>
    </source>
</evidence>
<evidence type="ECO:0000256" key="4">
    <source>
        <dbReference type="ARBA" id="ARBA00022692"/>
    </source>
</evidence>
<dbReference type="VEuPathDB" id="PiroplasmaDB:TA10800"/>
<feature type="transmembrane region" description="Helical" evidence="9">
    <location>
        <begin position="193"/>
        <end position="221"/>
    </location>
</feature>
<dbReference type="GO" id="GO:0033188">
    <property type="term" value="F:sphingomyelin synthase activity"/>
    <property type="evidence" value="ECO:0007669"/>
    <property type="project" value="TreeGrafter"/>
</dbReference>
<evidence type="ECO:0000256" key="7">
    <source>
        <dbReference type="ARBA" id="ARBA00023098"/>
    </source>
</evidence>
<keyword evidence="3" id="KW-0808">Transferase</keyword>
<dbReference type="EMBL" id="UIVS01000004">
    <property type="protein sequence ID" value="SVP95393.1"/>
    <property type="molecule type" value="Genomic_DNA"/>
</dbReference>
<feature type="transmembrane region" description="Helical" evidence="9">
    <location>
        <begin position="59"/>
        <end position="82"/>
    </location>
</feature>
<dbReference type="GO" id="GO:0046513">
    <property type="term" value="P:ceramide biosynthetic process"/>
    <property type="evidence" value="ECO:0007669"/>
    <property type="project" value="TreeGrafter"/>
</dbReference>
<dbReference type="CDD" id="cd01610">
    <property type="entry name" value="PAP2_like"/>
    <property type="match status" value="1"/>
</dbReference>
<keyword evidence="6 9" id="KW-1133">Transmembrane helix</keyword>
<evidence type="ECO:0000259" key="10">
    <source>
        <dbReference type="Pfam" id="PF14360"/>
    </source>
</evidence>
<dbReference type="PANTHER" id="PTHR21290:SF25">
    <property type="entry name" value="SPHINGOMYELIN SYNTHASE-RELATED PROTEIN 1"/>
    <property type="match status" value="1"/>
</dbReference>
<feature type="transmembrane region" description="Helical" evidence="9">
    <location>
        <begin position="227"/>
        <end position="246"/>
    </location>
</feature>
<reference evidence="11" key="1">
    <citation type="submission" date="2018-07" db="EMBL/GenBank/DDBJ databases">
        <authorList>
            <person name="Quirk P.G."/>
            <person name="Krulwich T.A."/>
        </authorList>
    </citation>
    <scope>NUCLEOTIDE SEQUENCE</scope>
    <source>
        <strain evidence="11">Anand</strain>
    </source>
</reference>
<sequence>MDSTLIVDSKSKSLDVSDSKHDLLIEVDYPLPFNIDSSTSIEIEIESSIKQFMSMLKSYIFRIVLITIALIVVLFFQGLLMLKSDTYYMTTNRIPLLDRIHELLEDVNHPFTPAMCNIFMFIIVWAGILRIILFTPLFYLFEMALRYIFLFGTAYFIRGFFIFATTIPSCYYNCNPDLKKRSFFPLLIRIMSGYMGIVTNCTDLIVSGHTMFTVITCILFVENVKYPITKVILVLYTGFVLFLIVACKYHYTVDVLLGLSIAILLHFYYYSRIDDFGTYTHNKIFNYGSESFIGAKKTKLYYSPITRFLVRMEMLEEKMILGQKLRALYLRVNDQKSLIDKKLLKKFNHFVRLFGADESDDLLTLYRGTRNMNFYYWKYLYRKMFKKKKIVEVI</sequence>